<protein>
    <submittedName>
        <fullName evidence="1">Unnamed protein product</fullName>
    </submittedName>
</protein>
<evidence type="ECO:0000313" key="2">
    <source>
        <dbReference type="Proteomes" id="UP001165064"/>
    </source>
</evidence>
<organism evidence="1 2">
    <name type="scientific">Ambrosiozyma monospora</name>
    <name type="common">Yeast</name>
    <name type="synonym">Endomycopsis monosporus</name>
    <dbReference type="NCBI Taxonomy" id="43982"/>
    <lineage>
        <taxon>Eukaryota</taxon>
        <taxon>Fungi</taxon>
        <taxon>Dikarya</taxon>
        <taxon>Ascomycota</taxon>
        <taxon>Saccharomycotina</taxon>
        <taxon>Pichiomycetes</taxon>
        <taxon>Pichiales</taxon>
        <taxon>Pichiaceae</taxon>
        <taxon>Ambrosiozyma</taxon>
    </lineage>
</organism>
<proteinExistence type="predicted"/>
<keyword evidence="2" id="KW-1185">Reference proteome</keyword>
<name>A0ACB5T1D5_AMBMO</name>
<comment type="caution">
    <text evidence="1">The sequence shown here is derived from an EMBL/GenBank/DDBJ whole genome shotgun (WGS) entry which is preliminary data.</text>
</comment>
<evidence type="ECO:0000313" key="1">
    <source>
        <dbReference type="EMBL" id="GME78662.1"/>
    </source>
</evidence>
<gene>
    <name evidence="1" type="ORF">Amon02_000355000</name>
</gene>
<dbReference type="Proteomes" id="UP001165064">
    <property type="component" value="Unassembled WGS sequence"/>
</dbReference>
<reference evidence="1" key="1">
    <citation type="submission" date="2023-04" db="EMBL/GenBank/DDBJ databases">
        <title>Ambrosiozyma monospora NBRC 10751.</title>
        <authorList>
            <person name="Ichikawa N."/>
            <person name="Sato H."/>
            <person name="Tonouchi N."/>
        </authorList>
    </citation>
    <scope>NUCLEOTIDE SEQUENCE</scope>
    <source>
        <strain evidence="1">NBRC 10751</strain>
    </source>
</reference>
<sequence length="195" mass="21434">MSLLMPVKPFSSQQQYQTINTQAISQSQTQRFRDQKTIINNKSTYPLPPLSQILPDSCNSGQSLGTTILRISQASQQDIYTSPGSKDDQSQHKLPSINTTDTYPISPSSVDSVSKRNSISSSPSEISSNFNTQVQKFQLPSIATPHITHNITPLINVKEAPEVGLLILHINIITISITISTTSATQVMRIQMPIL</sequence>
<dbReference type="EMBL" id="BSXS01002275">
    <property type="protein sequence ID" value="GME78662.1"/>
    <property type="molecule type" value="Genomic_DNA"/>
</dbReference>
<accession>A0ACB5T1D5</accession>